<dbReference type="PANTHER" id="PTHR43519">
    <property type="entry name" value="ATP-DEPENDENT RNA HELICASE HRPB"/>
    <property type="match status" value="1"/>
</dbReference>
<keyword evidence="4 9" id="KW-0347">Helicase</keyword>
<dbReference type="Pfam" id="PF08482">
    <property type="entry name" value="HrpB_C"/>
    <property type="match status" value="1"/>
</dbReference>
<keyword evidence="10" id="KW-1185">Reference proteome</keyword>
<dbReference type="InterPro" id="IPR027417">
    <property type="entry name" value="P-loop_NTPase"/>
</dbReference>
<dbReference type="SMART" id="SM00847">
    <property type="entry name" value="HA2"/>
    <property type="match status" value="1"/>
</dbReference>
<gene>
    <name evidence="9" type="ORF">GCM10025862_29660</name>
</gene>
<evidence type="ECO:0000259" key="8">
    <source>
        <dbReference type="PROSITE" id="PS51194"/>
    </source>
</evidence>
<feature type="compositionally biased region" description="Basic residues" evidence="6">
    <location>
        <begin position="890"/>
        <end position="899"/>
    </location>
</feature>
<evidence type="ECO:0000256" key="5">
    <source>
        <dbReference type="ARBA" id="ARBA00022840"/>
    </source>
</evidence>
<dbReference type="SMART" id="SM00487">
    <property type="entry name" value="DEXDc"/>
    <property type="match status" value="1"/>
</dbReference>
<dbReference type="SMART" id="SM00490">
    <property type="entry name" value="HELICc"/>
    <property type="match status" value="1"/>
</dbReference>
<organism evidence="9 10">
    <name type="scientific">Arsenicicoccus piscis</name>
    <dbReference type="NCBI Taxonomy" id="673954"/>
    <lineage>
        <taxon>Bacteria</taxon>
        <taxon>Bacillati</taxon>
        <taxon>Actinomycetota</taxon>
        <taxon>Actinomycetes</taxon>
        <taxon>Micrococcales</taxon>
        <taxon>Intrasporangiaceae</taxon>
        <taxon>Arsenicicoccus</taxon>
    </lineage>
</organism>
<dbReference type="CDD" id="cd18791">
    <property type="entry name" value="SF2_C_RHA"/>
    <property type="match status" value="1"/>
</dbReference>
<dbReference type="Gene3D" id="1.20.120.1080">
    <property type="match status" value="1"/>
</dbReference>
<dbReference type="EC" id="3.6.4.13" evidence="1"/>
<dbReference type="InterPro" id="IPR014001">
    <property type="entry name" value="Helicase_ATP-bd"/>
</dbReference>
<dbReference type="EMBL" id="BSUJ01000001">
    <property type="protein sequence ID" value="GMA20945.1"/>
    <property type="molecule type" value="Genomic_DNA"/>
</dbReference>
<dbReference type="Gene3D" id="3.40.50.300">
    <property type="entry name" value="P-loop containing nucleotide triphosphate hydrolases"/>
    <property type="match status" value="2"/>
</dbReference>
<dbReference type="InterPro" id="IPR001650">
    <property type="entry name" value="Helicase_C-like"/>
</dbReference>
<dbReference type="InterPro" id="IPR011545">
    <property type="entry name" value="DEAD/DEAH_box_helicase_dom"/>
</dbReference>
<feature type="domain" description="Helicase C-terminal" evidence="8">
    <location>
        <begin position="228"/>
        <end position="406"/>
    </location>
</feature>
<dbReference type="PROSITE" id="PS00690">
    <property type="entry name" value="DEAH_ATP_HELICASE"/>
    <property type="match status" value="1"/>
</dbReference>
<dbReference type="PANTHER" id="PTHR43519:SF1">
    <property type="entry name" value="ATP-DEPENDENT RNA HELICASE HRPB"/>
    <property type="match status" value="1"/>
</dbReference>
<evidence type="ECO:0000313" key="9">
    <source>
        <dbReference type="EMBL" id="GMA20945.1"/>
    </source>
</evidence>
<feature type="region of interest" description="Disordered" evidence="6">
    <location>
        <begin position="492"/>
        <end position="559"/>
    </location>
</feature>
<evidence type="ECO:0000256" key="4">
    <source>
        <dbReference type="ARBA" id="ARBA00022806"/>
    </source>
</evidence>
<feature type="compositionally biased region" description="Basic and acidic residues" evidence="6">
    <location>
        <begin position="911"/>
        <end position="924"/>
    </location>
</feature>
<feature type="region of interest" description="Disordered" evidence="6">
    <location>
        <begin position="838"/>
        <end position="924"/>
    </location>
</feature>
<keyword evidence="2" id="KW-0547">Nucleotide-binding</keyword>
<reference evidence="10" key="1">
    <citation type="journal article" date="2019" name="Int. J. Syst. Evol. Microbiol.">
        <title>The Global Catalogue of Microorganisms (GCM) 10K type strain sequencing project: providing services to taxonomists for standard genome sequencing and annotation.</title>
        <authorList>
            <consortium name="The Broad Institute Genomics Platform"/>
            <consortium name="The Broad Institute Genome Sequencing Center for Infectious Disease"/>
            <person name="Wu L."/>
            <person name="Ma J."/>
        </authorList>
    </citation>
    <scope>NUCLEOTIDE SEQUENCE [LARGE SCALE GENOMIC DNA]</scope>
    <source>
        <strain evidence="10">NBRC 105830</strain>
    </source>
</reference>
<protein>
    <recommendedName>
        <fullName evidence="1">RNA helicase</fullName>
        <ecNumber evidence="1">3.6.4.13</ecNumber>
    </recommendedName>
</protein>
<dbReference type="PROSITE" id="PS51192">
    <property type="entry name" value="HELICASE_ATP_BIND_1"/>
    <property type="match status" value="1"/>
</dbReference>
<evidence type="ECO:0000256" key="1">
    <source>
        <dbReference type="ARBA" id="ARBA00012552"/>
    </source>
</evidence>
<keyword evidence="5" id="KW-0067">ATP-binding</keyword>
<dbReference type="PROSITE" id="PS51194">
    <property type="entry name" value="HELICASE_CTER"/>
    <property type="match status" value="1"/>
</dbReference>
<evidence type="ECO:0000313" key="10">
    <source>
        <dbReference type="Proteomes" id="UP001157109"/>
    </source>
</evidence>
<dbReference type="Proteomes" id="UP001157109">
    <property type="component" value="Unassembled WGS sequence"/>
</dbReference>
<dbReference type="GO" id="GO:0004386">
    <property type="term" value="F:helicase activity"/>
    <property type="evidence" value="ECO:0007669"/>
    <property type="project" value="UniProtKB-KW"/>
</dbReference>
<dbReference type="InterPro" id="IPR013689">
    <property type="entry name" value="RNA_helicase_ATP-dep_HrpB_C"/>
</dbReference>
<dbReference type="Pfam" id="PF00270">
    <property type="entry name" value="DEAD"/>
    <property type="match status" value="1"/>
</dbReference>
<dbReference type="SUPFAM" id="SSF52540">
    <property type="entry name" value="P-loop containing nucleoside triphosphate hydrolases"/>
    <property type="match status" value="1"/>
</dbReference>
<sequence length="924" mass="96793">MTPTDGPFDLRTIGAGLPFAGSLPALEEALTRATPGVAVVQAPPGTGKTTLVPPLLANRLARRGGGVAGAPQRVVVTAPRRVAARAAASRLAALAGETLGGSVGFTVRGAREVGRDTLVEMVTPGILLRRLLADPALPGVGAVVLDEVHERALDTDLLVGLLTEVRQLRDDLDLVAMSATVDAARFATLLGDDEPAALVDAPDALHPLTTRWAPFPGLRTDARGVSREFLQHVARTTAAAVADDERSGRSTDALVFVPGGHEVATVAHALRDLLPHREVLELQGSIAPALQDRATGGRCPGDPPRVVVSTALAESSLTVPGVHLVVDSGLSREPRRDAVRDMSGLVTLTSSRASADQRAGRAARLGPGTVVRCYDEATYHRMPAHSTPEILTADLTGAALTLACWGSPRGVGLRLPDAPPVAAMDDAEDQLRSLGAVGADGRVTEVGRRLAQIPVDPRLARGLLDGATLFGAETAAEVVALLAEDGTHPDLAQTLRERRRGGRRGSAGAWRHEADRLTRLARRHAPAHAGPPRPGPPTPGLPAPGLPAPELPTPDGSPETALGTIVALTWPNRLARVDGDTALLVSGTRAGLPAASGLRGHEWLAISEVTRAQGAATAGTGAVVRAAIPVDQHTVELAAAHLVADETTAFYDWERLSARRVRRIGAVVLSATPVRATTADARAAVRAALARDGLDRLTWPAGADLLRRRLALLHTTLGAPWPDVSDAALLADGAALVEPVGDDLARGRSPDLTGVLRGLLPWPAAARLDELAPERLTVPTGHAVRIEYPEVGRTDERPVVRVKLQECFGWAQTPTIADGRVRLLFHLLSPRVAQWRSPTTWRRSGPAPTPGCAPRCGVATPGTPGRRTPGPPHPPRGSSTRALADPLSRVKGRGQPRRRSVTDAIRSTRTPGRDTVGRSTAKEA</sequence>
<evidence type="ECO:0000256" key="6">
    <source>
        <dbReference type="SAM" id="MobiDB-lite"/>
    </source>
</evidence>
<dbReference type="InterPro" id="IPR002464">
    <property type="entry name" value="DNA/RNA_helicase_DEAH_CS"/>
</dbReference>
<name>A0ABQ6HRU1_9MICO</name>
<dbReference type="InterPro" id="IPR007502">
    <property type="entry name" value="Helicase-assoc_dom"/>
</dbReference>
<dbReference type="Pfam" id="PF00271">
    <property type="entry name" value="Helicase_C"/>
    <property type="match status" value="1"/>
</dbReference>
<keyword evidence="3" id="KW-0378">Hydrolase</keyword>
<dbReference type="Pfam" id="PF04408">
    <property type="entry name" value="WHD_HA2"/>
    <property type="match status" value="1"/>
</dbReference>
<dbReference type="InterPro" id="IPR048333">
    <property type="entry name" value="HA2_WH"/>
</dbReference>
<feature type="domain" description="Helicase ATP-binding" evidence="7">
    <location>
        <begin position="29"/>
        <end position="199"/>
    </location>
</feature>
<evidence type="ECO:0000256" key="2">
    <source>
        <dbReference type="ARBA" id="ARBA00022741"/>
    </source>
</evidence>
<evidence type="ECO:0000259" key="7">
    <source>
        <dbReference type="PROSITE" id="PS51192"/>
    </source>
</evidence>
<accession>A0ABQ6HRU1</accession>
<evidence type="ECO:0000256" key="3">
    <source>
        <dbReference type="ARBA" id="ARBA00022801"/>
    </source>
</evidence>
<feature type="compositionally biased region" description="Pro residues" evidence="6">
    <location>
        <begin position="529"/>
        <end position="552"/>
    </location>
</feature>
<comment type="caution">
    <text evidence="9">The sequence shown here is derived from an EMBL/GenBank/DDBJ whole genome shotgun (WGS) entry which is preliminary data.</text>
</comment>
<proteinExistence type="predicted"/>